<evidence type="ECO:0000259" key="5">
    <source>
        <dbReference type="Pfam" id="PF02558"/>
    </source>
</evidence>
<dbReference type="InterPro" id="IPR051402">
    <property type="entry name" value="KPR-Related"/>
</dbReference>
<comment type="caution">
    <text evidence="7">The sequence shown here is derived from an EMBL/GenBank/DDBJ whole genome shotgun (WGS) entry which is preliminary data.</text>
</comment>
<dbReference type="InterPro" id="IPR003710">
    <property type="entry name" value="ApbA"/>
</dbReference>
<dbReference type="Proteomes" id="UP000703269">
    <property type="component" value="Unassembled WGS sequence"/>
</dbReference>
<dbReference type="InterPro" id="IPR008927">
    <property type="entry name" value="6-PGluconate_DH-like_C_sf"/>
</dbReference>
<dbReference type="Gene3D" id="3.40.50.720">
    <property type="entry name" value="NAD(P)-binding Rossmann-like Domain"/>
    <property type="match status" value="1"/>
</dbReference>
<dbReference type="Pfam" id="PF02558">
    <property type="entry name" value="ApbA"/>
    <property type="match status" value="1"/>
</dbReference>
<evidence type="ECO:0000256" key="1">
    <source>
        <dbReference type="ARBA" id="ARBA00007870"/>
    </source>
</evidence>
<dbReference type="InterPro" id="IPR013752">
    <property type="entry name" value="KPA_reductase"/>
</dbReference>
<organism evidence="7 8">
    <name type="scientific">Phanerochaete sordida</name>
    <dbReference type="NCBI Taxonomy" id="48140"/>
    <lineage>
        <taxon>Eukaryota</taxon>
        <taxon>Fungi</taxon>
        <taxon>Dikarya</taxon>
        <taxon>Basidiomycota</taxon>
        <taxon>Agaricomycotina</taxon>
        <taxon>Agaricomycetes</taxon>
        <taxon>Polyporales</taxon>
        <taxon>Phanerochaetaceae</taxon>
        <taxon>Phanerochaete</taxon>
    </lineage>
</organism>
<dbReference type="Gene3D" id="1.10.1040.10">
    <property type="entry name" value="N-(1-d-carboxylethyl)-l-norvaline Dehydrogenase, domain 2"/>
    <property type="match status" value="1"/>
</dbReference>
<dbReference type="SUPFAM" id="SSF51735">
    <property type="entry name" value="NAD(P)-binding Rossmann-fold domains"/>
    <property type="match status" value="1"/>
</dbReference>
<dbReference type="FunFam" id="1.10.1040.10:FF:000017">
    <property type="entry name" value="2-dehydropantoate 2-reductase"/>
    <property type="match status" value="1"/>
</dbReference>
<comment type="similarity">
    <text evidence="1 4">Belongs to the ketopantoate reductase family.</text>
</comment>
<dbReference type="InterPro" id="IPR013328">
    <property type="entry name" value="6PGD_dom2"/>
</dbReference>
<gene>
    <name evidence="7" type="ORF">PsYK624_045760</name>
</gene>
<keyword evidence="8" id="KW-1185">Reference proteome</keyword>
<evidence type="ECO:0000256" key="3">
    <source>
        <dbReference type="ARBA" id="ARBA00023002"/>
    </source>
</evidence>
<feature type="domain" description="Ketopantoate reductase N-terminal" evidence="5">
    <location>
        <begin position="4"/>
        <end position="165"/>
    </location>
</feature>
<accession>A0A9P3G569</accession>
<name>A0A9P3G569_9APHY</name>
<evidence type="ECO:0000256" key="2">
    <source>
        <dbReference type="ARBA" id="ARBA00022857"/>
    </source>
</evidence>
<protein>
    <recommendedName>
        <fullName evidence="4">2-dehydropantoate 2-reductase</fullName>
        <ecNumber evidence="4">1.1.1.169</ecNumber>
    </recommendedName>
    <alternativeName>
        <fullName evidence="4">Ketopantoate reductase</fullName>
    </alternativeName>
</protein>
<dbReference type="GO" id="GO:0008677">
    <property type="term" value="F:2-dehydropantoate 2-reductase activity"/>
    <property type="evidence" value="ECO:0007669"/>
    <property type="project" value="UniProtKB-EC"/>
</dbReference>
<dbReference type="AlphaFoldDB" id="A0A9P3G569"/>
<comment type="catalytic activity">
    <reaction evidence="4">
        <text>(R)-pantoate + NADP(+) = 2-dehydropantoate + NADPH + H(+)</text>
        <dbReference type="Rhea" id="RHEA:16233"/>
        <dbReference type="ChEBI" id="CHEBI:11561"/>
        <dbReference type="ChEBI" id="CHEBI:15378"/>
        <dbReference type="ChEBI" id="CHEBI:15980"/>
        <dbReference type="ChEBI" id="CHEBI:57783"/>
        <dbReference type="ChEBI" id="CHEBI:58349"/>
        <dbReference type="EC" id="1.1.1.169"/>
    </reaction>
</comment>
<dbReference type="Pfam" id="PF08546">
    <property type="entry name" value="ApbA_C"/>
    <property type="match status" value="1"/>
</dbReference>
<evidence type="ECO:0000256" key="4">
    <source>
        <dbReference type="RuleBase" id="RU362068"/>
    </source>
</evidence>
<dbReference type="PANTHER" id="PTHR21708">
    <property type="entry name" value="PROBABLE 2-DEHYDROPANTOATE 2-REDUCTASE"/>
    <property type="match status" value="1"/>
</dbReference>
<evidence type="ECO:0000313" key="8">
    <source>
        <dbReference type="Proteomes" id="UP000703269"/>
    </source>
</evidence>
<dbReference type="EMBL" id="BPQB01000009">
    <property type="protein sequence ID" value="GJE88493.1"/>
    <property type="molecule type" value="Genomic_DNA"/>
</dbReference>
<keyword evidence="2 4" id="KW-0521">NADP</keyword>
<reference evidence="7 8" key="1">
    <citation type="submission" date="2021-08" db="EMBL/GenBank/DDBJ databases">
        <title>Draft Genome Sequence of Phanerochaete sordida strain YK-624.</title>
        <authorList>
            <person name="Mori T."/>
            <person name="Dohra H."/>
            <person name="Suzuki T."/>
            <person name="Kawagishi H."/>
            <person name="Hirai H."/>
        </authorList>
    </citation>
    <scope>NUCLEOTIDE SEQUENCE [LARGE SCALE GENOMIC DNA]</scope>
    <source>
        <strain evidence="7 8">YK-624</strain>
    </source>
</reference>
<dbReference type="OrthoDB" id="3609at2759"/>
<dbReference type="SUPFAM" id="SSF48179">
    <property type="entry name" value="6-phosphogluconate dehydrogenase C-terminal domain-like"/>
    <property type="match status" value="1"/>
</dbReference>
<dbReference type="NCBIfam" id="TIGR00745">
    <property type="entry name" value="apbA_panE"/>
    <property type="match status" value="1"/>
</dbReference>
<comment type="function">
    <text evidence="4">Catalyzes the NADPH-dependent reduction of ketopantoate into pantoic acid.</text>
</comment>
<feature type="domain" description="Ketopantoate reductase C-terminal" evidence="6">
    <location>
        <begin position="200"/>
        <end position="328"/>
    </location>
</feature>
<dbReference type="EC" id="1.1.1.169" evidence="4"/>
<keyword evidence="3 4" id="KW-0560">Oxidoreductase</keyword>
<dbReference type="GO" id="GO:0005737">
    <property type="term" value="C:cytoplasm"/>
    <property type="evidence" value="ECO:0007669"/>
    <property type="project" value="TreeGrafter"/>
</dbReference>
<dbReference type="PANTHER" id="PTHR21708:SF43">
    <property type="entry name" value="KETOPANTOATE REDUCTASE C-TERMINAL DOMAIN-CONTAINING PROTEIN"/>
    <property type="match status" value="1"/>
</dbReference>
<evidence type="ECO:0000259" key="6">
    <source>
        <dbReference type="Pfam" id="PF08546"/>
    </source>
</evidence>
<evidence type="ECO:0000313" key="7">
    <source>
        <dbReference type="EMBL" id="GJE88493.1"/>
    </source>
</evidence>
<proteinExistence type="inferred from homology"/>
<dbReference type="InterPro" id="IPR013332">
    <property type="entry name" value="KPR_N"/>
</dbReference>
<dbReference type="GO" id="GO:0015940">
    <property type="term" value="P:pantothenate biosynthetic process"/>
    <property type="evidence" value="ECO:0007669"/>
    <property type="project" value="InterPro"/>
</dbReference>
<dbReference type="InterPro" id="IPR036291">
    <property type="entry name" value="NAD(P)-bd_dom_sf"/>
</dbReference>
<sequence length="338" mass="36288">MLEICVVGFGAIGALYAFALERSPEVRLTVVCRSNYATVKENGLIIESDKLGTHPPWHPYRIVRSVEEAADRPYAFIVCATKCLSDVRPTSSILGPLLQTLPSSPDTAIVLLQNGVGIEEDVQKAIADVGATNPVLSGCAWVDATTVDRGKRVAQHGNERLVLGFHKTPHALTDSDGQNALNRFCALLQAAGASAEAAEDVDAARWRKVLWNASFSTICTLTRARVCDVLALPESRQELKAIMLEVLAVAREVVSSEGAALLPDSVAEAIIQNENPQSVFKPSMLVDLEAGRPMEVEAIVGGIIRKAQTHGKSTPRLEMVYAALKVIQRGLISATSTI</sequence>